<dbReference type="PANTHER" id="PTHR10720:SF0">
    <property type="entry name" value="HEME OXYGENASE"/>
    <property type="match status" value="1"/>
</dbReference>
<keyword evidence="5" id="KW-1185">Reference proteome</keyword>
<accession>A0A1R3RX03</accession>
<dbReference type="Gene3D" id="1.20.910.10">
    <property type="entry name" value="Heme oxygenase-like"/>
    <property type="match status" value="1"/>
</dbReference>
<keyword evidence="1" id="KW-0349">Heme</keyword>
<protein>
    <recommendedName>
        <fullName evidence="6">Heme oxygenase-like protein</fullName>
    </recommendedName>
</protein>
<dbReference type="InterPro" id="IPR016084">
    <property type="entry name" value="Haem_Oase-like_multi-hlx"/>
</dbReference>
<keyword evidence="2" id="KW-0479">Metal-binding</keyword>
<evidence type="ECO:0000313" key="4">
    <source>
        <dbReference type="EMBL" id="OOF99025.1"/>
    </source>
</evidence>
<dbReference type="PANTHER" id="PTHR10720">
    <property type="entry name" value="HEME OXYGENASE"/>
    <property type="match status" value="1"/>
</dbReference>
<dbReference type="InterPro" id="IPR002051">
    <property type="entry name" value="Haem_Oase"/>
</dbReference>
<dbReference type="OrthoDB" id="652091at2759"/>
<evidence type="ECO:0000256" key="2">
    <source>
        <dbReference type="ARBA" id="ARBA00022723"/>
    </source>
</evidence>
<dbReference type="SUPFAM" id="SSF48613">
    <property type="entry name" value="Heme oxygenase-like"/>
    <property type="match status" value="1"/>
</dbReference>
<dbReference type="VEuPathDB" id="FungiDB:ASPCADRAFT_2450"/>
<evidence type="ECO:0000256" key="3">
    <source>
        <dbReference type="ARBA" id="ARBA00023004"/>
    </source>
</evidence>
<dbReference type="GO" id="GO:0006788">
    <property type="term" value="P:heme oxidation"/>
    <property type="evidence" value="ECO:0007669"/>
    <property type="project" value="InterPro"/>
</dbReference>
<reference evidence="5" key="1">
    <citation type="journal article" date="2017" name="Genome Biol.">
        <title>Comparative genomics reveals high biological diversity and specific adaptations in the industrially and medically important fungal genus Aspergillus.</title>
        <authorList>
            <person name="de Vries R.P."/>
            <person name="Riley R."/>
            <person name="Wiebenga A."/>
            <person name="Aguilar-Osorio G."/>
            <person name="Amillis S."/>
            <person name="Uchima C.A."/>
            <person name="Anderluh G."/>
            <person name="Asadollahi M."/>
            <person name="Askin M."/>
            <person name="Barry K."/>
            <person name="Battaglia E."/>
            <person name="Bayram O."/>
            <person name="Benocci T."/>
            <person name="Braus-Stromeyer S.A."/>
            <person name="Caldana C."/>
            <person name="Canovas D."/>
            <person name="Cerqueira G.C."/>
            <person name="Chen F."/>
            <person name="Chen W."/>
            <person name="Choi C."/>
            <person name="Clum A."/>
            <person name="Dos Santos R.A."/>
            <person name="Damasio A.R."/>
            <person name="Diallinas G."/>
            <person name="Emri T."/>
            <person name="Fekete E."/>
            <person name="Flipphi M."/>
            <person name="Freyberg S."/>
            <person name="Gallo A."/>
            <person name="Gournas C."/>
            <person name="Habgood R."/>
            <person name="Hainaut M."/>
            <person name="Harispe M.L."/>
            <person name="Henrissat B."/>
            <person name="Hilden K.S."/>
            <person name="Hope R."/>
            <person name="Hossain A."/>
            <person name="Karabika E."/>
            <person name="Karaffa L."/>
            <person name="Karanyi Z."/>
            <person name="Krasevec N."/>
            <person name="Kuo A."/>
            <person name="Kusch H."/>
            <person name="LaButti K."/>
            <person name="Lagendijk E.L."/>
            <person name="Lapidus A."/>
            <person name="Levasseur A."/>
            <person name="Lindquist E."/>
            <person name="Lipzen A."/>
            <person name="Logrieco A.F."/>
            <person name="MacCabe A."/>
            <person name="Maekelae M.R."/>
            <person name="Malavazi I."/>
            <person name="Melin P."/>
            <person name="Meyer V."/>
            <person name="Mielnichuk N."/>
            <person name="Miskei M."/>
            <person name="Molnar A.P."/>
            <person name="Mule G."/>
            <person name="Ngan C.Y."/>
            <person name="Orejas M."/>
            <person name="Orosz E."/>
            <person name="Ouedraogo J.P."/>
            <person name="Overkamp K.M."/>
            <person name="Park H.-S."/>
            <person name="Perrone G."/>
            <person name="Piumi F."/>
            <person name="Punt P.J."/>
            <person name="Ram A.F."/>
            <person name="Ramon A."/>
            <person name="Rauscher S."/>
            <person name="Record E."/>
            <person name="Riano-Pachon D.M."/>
            <person name="Robert V."/>
            <person name="Roehrig J."/>
            <person name="Ruller R."/>
            <person name="Salamov A."/>
            <person name="Salih N.S."/>
            <person name="Samson R.A."/>
            <person name="Sandor E."/>
            <person name="Sanguinetti M."/>
            <person name="Schuetze T."/>
            <person name="Sepcic K."/>
            <person name="Shelest E."/>
            <person name="Sherlock G."/>
            <person name="Sophianopoulou V."/>
            <person name="Squina F.M."/>
            <person name="Sun H."/>
            <person name="Susca A."/>
            <person name="Todd R.B."/>
            <person name="Tsang A."/>
            <person name="Unkles S.E."/>
            <person name="van de Wiele N."/>
            <person name="van Rossen-Uffink D."/>
            <person name="Oliveira J.V."/>
            <person name="Vesth T.C."/>
            <person name="Visser J."/>
            <person name="Yu J.-H."/>
            <person name="Zhou M."/>
            <person name="Andersen M.R."/>
            <person name="Archer D.B."/>
            <person name="Baker S.E."/>
            <person name="Benoit I."/>
            <person name="Brakhage A.A."/>
            <person name="Braus G.H."/>
            <person name="Fischer R."/>
            <person name="Frisvad J.C."/>
            <person name="Goldman G.H."/>
            <person name="Houbraken J."/>
            <person name="Oakley B."/>
            <person name="Pocsi I."/>
            <person name="Scazzocchio C."/>
            <person name="Seiboth B."/>
            <person name="vanKuyk P.A."/>
            <person name="Wortman J."/>
            <person name="Dyer P.S."/>
            <person name="Grigoriev I.V."/>
        </authorList>
    </citation>
    <scope>NUCLEOTIDE SEQUENCE [LARGE SCALE GENOMIC DNA]</scope>
    <source>
        <strain evidence="5">ITEM 5010</strain>
    </source>
</reference>
<dbReference type="GO" id="GO:0046872">
    <property type="term" value="F:metal ion binding"/>
    <property type="evidence" value="ECO:0007669"/>
    <property type="project" value="UniProtKB-KW"/>
</dbReference>
<sequence>MVDDDLPSRIRTVIKEPHSAVNNLNSARIPLCLPPNATDPTLYALGFSRYAEIFLGLEEAWQTQLATPPVTPSQTSMPPDERILNVIRKIYMPKLQRSNRIKADLAALPNLPNTNIQTTNTGQEFRRYILSCVADKPHLLVAYVWIMYSALFNGGRWVRDLLCDAGPEFWGLEEGQLHVWQEGRYPPPLSFWQIEGEREGEDGGVRDEFRARVVEADGLLTEQERQEILDETLEIFKRCEEITRSWIVMFPRFMDWVNP</sequence>
<dbReference type="CDD" id="cd19165">
    <property type="entry name" value="HemeO"/>
    <property type="match status" value="1"/>
</dbReference>
<dbReference type="Proteomes" id="UP000188318">
    <property type="component" value="Unassembled WGS sequence"/>
</dbReference>
<keyword evidence="3" id="KW-0408">Iron</keyword>
<evidence type="ECO:0008006" key="6">
    <source>
        <dbReference type="Google" id="ProtNLM"/>
    </source>
</evidence>
<gene>
    <name evidence="4" type="ORF">ASPCADRAFT_2450</name>
</gene>
<organism evidence="4 5">
    <name type="scientific">Aspergillus carbonarius (strain ITEM 5010)</name>
    <dbReference type="NCBI Taxonomy" id="602072"/>
    <lineage>
        <taxon>Eukaryota</taxon>
        <taxon>Fungi</taxon>
        <taxon>Dikarya</taxon>
        <taxon>Ascomycota</taxon>
        <taxon>Pezizomycotina</taxon>
        <taxon>Eurotiomycetes</taxon>
        <taxon>Eurotiomycetidae</taxon>
        <taxon>Eurotiales</taxon>
        <taxon>Aspergillaceae</taxon>
        <taxon>Aspergillus</taxon>
        <taxon>Aspergillus subgen. Circumdati</taxon>
    </lineage>
</organism>
<proteinExistence type="predicted"/>
<dbReference type="STRING" id="602072.A0A1R3RX03"/>
<dbReference type="OMA" id="YYVFDAI"/>
<dbReference type="InterPro" id="IPR016053">
    <property type="entry name" value="Haem_Oase-like"/>
</dbReference>
<name>A0A1R3RX03_ASPC5</name>
<dbReference type="EMBL" id="KV907495">
    <property type="protein sequence ID" value="OOF99025.1"/>
    <property type="molecule type" value="Genomic_DNA"/>
</dbReference>
<evidence type="ECO:0000313" key="5">
    <source>
        <dbReference type="Proteomes" id="UP000188318"/>
    </source>
</evidence>
<dbReference type="AlphaFoldDB" id="A0A1R3RX03"/>
<evidence type="ECO:0000256" key="1">
    <source>
        <dbReference type="ARBA" id="ARBA00022617"/>
    </source>
</evidence>
<dbReference type="GO" id="GO:0004392">
    <property type="term" value="F:heme oxygenase (decyclizing) activity"/>
    <property type="evidence" value="ECO:0007669"/>
    <property type="project" value="InterPro"/>
</dbReference>
<dbReference type="Pfam" id="PF01126">
    <property type="entry name" value="Heme_oxygenase"/>
    <property type="match status" value="1"/>
</dbReference>